<gene>
    <name evidence="1" type="ORF">RMR22_24675</name>
</gene>
<dbReference type="Gene3D" id="3.30.450.150">
    <property type="entry name" value="Haem-degrading domain"/>
    <property type="match status" value="1"/>
</dbReference>
<dbReference type="InterPro" id="IPR005624">
    <property type="entry name" value="PduO/GlcC-like"/>
</dbReference>
<dbReference type="InterPro" id="IPR038084">
    <property type="entry name" value="PduO/GlcC-like_sf"/>
</dbReference>
<dbReference type="PANTHER" id="PTHR28255">
    <property type="match status" value="1"/>
</dbReference>
<dbReference type="SUPFAM" id="SSF143744">
    <property type="entry name" value="GlcG-like"/>
    <property type="match status" value="1"/>
</dbReference>
<evidence type="ECO:0000313" key="1">
    <source>
        <dbReference type="EMBL" id="MDX8305439.1"/>
    </source>
</evidence>
<dbReference type="AlphaFoldDB" id="A0AAW9FSF2"/>
<accession>A0AAW9FSF2</accession>
<organism evidence="1">
    <name type="scientific">Agrobacterium rosae</name>
    <dbReference type="NCBI Taxonomy" id="1972867"/>
    <lineage>
        <taxon>Bacteria</taxon>
        <taxon>Pseudomonadati</taxon>
        <taxon>Pseudomonadota</taxon>
        <taxon>Alphaproteobacteria</taxon>
        <taxon>Hyphomicrobiales</taxon>
        <taxon>Rhizobiaceae</taxon>
        <taxon>Rhizobium/Agrobacterium group</taxon>
        <taxon>Agrobacterium</taxon>
    </lineage>
</organism>
<sequence>MTSPTPSIANLVDEQSALQLEGFDYDFAWELGSLIRSRAQSDALAVAIQVRHGRDVVFATLVGGATIDNFDWTRRKCAVAHRFHRSSLQIRLEAEAGGYDFNARFRLPVEDYVASGGGVPLLLKGGTLIGTVAVSGLPNVEDHNLVTSTLRKMVQC</sequence>
<dbReference type="Pfam" id="PF03928">
    <property type="entry name" value="HbpS-like"/>
    <property type="match status" value="1"/>
</dbReference>
<proteinExistence type="predicted"/>
<dbReference type="InterPro" id="IPR010371">
    <property type="entry name" value="YBR137W-like"/>
</dbReference>
<dbReference type="RefSeq" id="WP_320203601.1">
    <property type="nucleotide sequence ID" value="NZ_CP192782.1"/>
</dbReference>
<comment type="caution">
    <text evidence="1">The sequence shown here is derived from an EMBL/GenBank/DDBJ whole genome shotgun (WGS) entry which is preliminary data.</text>
</comment>
<reference evidence="1" key="1">
    <citation type="journal article" date="2023" name="Phytobiomes J">
        <title>Deciphering the key players within the bacterial microbiota associated with aerial crown gall tumors on rhododendron: Insights into the gallobiome.</title>
        <authorList>
            <person name="Kuzmanovic N."/>
            <person name="Nesme J."/>
            <person name="Wolf J."/>
            <person name="Neumann-Schaal M."/>
            <person name="Petersen J."/>
            <person name="Fernandez-Gnecco G."/>
            <person name="Sproeer C."/>
            <person name="Bunk B."/>
            <person name="Overmann J."/>
            <person name="Sorensen S.J."/>
            <person name="Idczak E."/>
            <person name="Smalla K."/>
        </authorList>
    </citation>
    <scope>NUCLEOTIDE SEQUENCE</scope>
    <source>
        <strain evidence="1">Rho-11.1</strain>
    </source>
</reference>
<dbReference type="EMBL" id="JAVRAF010000019">
    <property type="protein sequence ID" value="MDX8305439.1"/>
    <property type="molecule type" value="Genomic_DNA"/>
</dbReference>
<dbReference type="PIRSF" id="PIRSF008757">
    <property type="entry name" value="UCP008757"/>
    <property type="match status" value="1"/>
</dbReference>
<dbReference type="PANTHER" id="PTHR28255:SF1">
    <property type="entry name" value="UPF0303 PROTEIN YBR137W"/>
    <property type="match status" value="1"/>
</dbReference>
<protein>
    <submittedName>
        <fullName evidence="1">Heme-binding protein</fullName>
    </submittedName>
</protein>
<name>A0AAW9FSF2_9HYPH</name>